<dbReference type="Gene3D" id="3.65.10.10">
    <property type="entry name" value="Enolpyruvate transferase domain"/>
    <property type="match status" value="2"/>
</dbReference>
<evidence type="ECO:0000256" key="5">
    <source>
        <dbReference type="ARBA" id="ARBA00022605"/>
    </source>
</evidence>
<dbReference type="EMBL" id="JAEAOA010000085">
    <property type="protein sequence ID" value="KAK3604841.1"/>
    <property type="molecule type" value="Genomic_DNA"/>
</dbReference>
<keyword evidence="7 9" id="KW-0057">Aromatic amino acid biosynthesis</keyword>
<dbReference type="PROSITE" id="PS00885">
    <property type="entry name" value="EPSP_SYNTHASE_2"/>
    <property type="match status" value="1"/>
</dbReference>
<dbReference type="InterPro" id="IPR036968">
    <property type="entry name" value="Enolpyruvate_Tfrase_sf"/>
</dbReference>
<dbReference type="InterPro" id="IPR001986">
    <property type="entry name" value="Enolpyruvate_Tfrase_dom"/>
</dbReference>
<comment type="similarity">
    <text evidence="3 9">Belongs to the EPSP synthase family.</text>
</comment>
<feature type="domain" description="Enolpyruvate transferase" evidence="10">
    <location>
        <begin position="9"/>
        <end position="437"/>
    </location>
</feature>
<evidence type="ECO:0000256" key="8">
    <source>
        <dbReference type="ARBA" id="ARBA00044633"/>
    </source>
</evidence>
<dbReference type="GO" id="GO:0004414">
    <property type="term" value="F:homoserine O-acetyltransferase activity"/>
    <property type="evidence" value="ECO:0007669"/>
    <property type="project" value="TreeGrafter"/>
</dbReference>
<sequence>MEDLEIRKGRLRGMLRVSTSKSISHRAIILACLSSEMRGGEDSVVRRVLDCEDTRVTIRAMRQAGFVMEIDGDELRVSGKIKNSNDVYVNVENSGTSARLLSAYFATQSFQTIIDGTERMRERPMNDLILPLTELGAVIESNKGCLPIKIKHPVLRAVPVSVHTKKSSQFLSGLILVAPLINCMGKGKLVLKCDDEISSKPYSTMTFAMMQEAGVRVLEERKHVYSVAEGRYLQQDWEIEGDYSSASYWLSSALISDSTVEIENLKKESLQGDSEILDILERFGAKVEWKKNGGVRISKVRETEGVDVDMNACPDIVPTVAVTAMFADKGVTRMRRVSHLRYKESDRLNVIIHNIRAIGGVAYEEDDSLVVEPLFDTNRMKSIKQESRYLVSNPVVIKTHNDHRIAMSFALAGLRIDGLVIENFECVGKSYPKFWEDFNQCGARLQNVQVAYRTWGRLSKDGGNAVLICHALTGNADADIWWGNLFEQKVFDGSRDFIVCSNVLGSCYGTTGPVSINKETGERYGVGFPQVTIRDMVHLQKRLLDRLNVRRIKCVVGGSLGGMQVLEWGLMYPDHVEALIPIATCASHPAWCIGLSAAQRATIQADTLWNGGKYEISNQPVKGLGAARMMAMCTYRHYDNFYERFGREKEYGFFKIENYLNYHAKAIAERFDANTYLLLTHAMDTHDVGRNRGYVEEVLAGLCVPICIVSIDTDSLYLPTEQLFLWENVKANHKKNSFAVVTSKAGHDAFLIEFNQLKLIINLFLNQAFFILFLVSSPGWLLAQTTGSGTTVVDDGTKIFRDVLSPAVPFLLIGPDARGSGLGDAGVALADDASAVFWNPAGLGFQSDQALGFIVTHNQWLPSLGITDLVLENLAVRYGLKDIGAVGTVGLGFTFLNHGTNSARNDLGEDVGVFYSFELAVWLSYGIEITPGFSLGASARFVHSSLVPSNILSALTNFTGVTGGGVASSFSFDIGLLWRPFFPGWLADRFSVGFNLSNIGPKIKYVTDKYADPQPTNLRLGFGFQPWKTDYHLLTFLFDFNRLIITRQTNTTTNESVSDDVFNAFISTWSAYGLKPITFGAGVEYWYGKPKLVSFRFGYFYESPEAGLLNEIVDVFPTSTILFGAFEFPIRAIDPKLPNLFLAVEASGMHPINKLLPLIVYSRESFIYVTGLLRVEPFQNWSIEVGVEGLVYGNQADETNYDEGAKYSVRRLSVHNYNYPPIKGFLGVRFDVPYVEPPFYTAESEVKIDELQDVEDYEQQRYDLVFKSILQRANNIKKIYVYARRQDSTIKQGKIVIHLKVDENGRTDEVVVLTSTFYPTDAAIELEKNIVGEIQDWKYPKGKSDFVIRFLQFEFLDNGELYISG</sequence>
<keyword evidence="5 9" id="KW-0028">Amino-acid biosynthesis</keyword>
<protein>
    <recommendedName>
        <fullName evidence="4 9">3-phosphoshikimate 1-carboxyvinyltransferase</fullName>
        <ecNumber evidence="4 9">2.5.1.19</ecNumber>
    </recommendedName>
</protein>
<dbReference type="InterPro" id="IPR029058">
    <property type="entry name" value="AB_hydrolase_fold"/>
</dbReference>
<dbReference type="NCBIfam" id="NF001209">
    <property type="entry name" value="PRK00175.1"/>
    <property type="match status" value="1"/>
</dbReference>
<dbReference type="SUPFAM" id="SSF56935">
    <property type="entry name" value="Porins"/>
    <property type="match status" value="1"/>
</dbReference>
<organism evidence="13 14">
    <name type="scientific">Potamilus streckersoni</name>
    <dbReference type="NCBI Taxonomy" id="2493646"/>
    <lineage>
        <taxon>Eukaryota</taxon>
        <taxon>Metazoa</taxon>
        <taxon>Spiralia</taxon>
        <taxon>Lophotrochozoa</taxon>
        <taxon>Mollusca</taxon>
        <taxon>Bivalvia</taxon>
        <taxon>Autobranchia</taxon>
        <taxon>Heteroconchia</taxon>
        <taxon>Palaeoheterodonta</taxon>
        <taxon>Unionida</taxon>
        <taxon>Unionoidea</taxon>
        <taxon>Unionidae</taxon>
        <taxon>Ambleminae</taxon>
        <taxon>Lampsilini</taxon>
        <taxon>Potamilus</taxon>
    </lineage>
</organism>
<evidence type="ECO:0000256" key="4">
    <source>
        <dbReference type="ARBA" id="ARBA00012450"/>
    </source>
</evidence>
<dbReference type="InterPro" id="IPR045741">
    <property type="entry name" value="PorV"/>
</dbReference>
<dbReference type="InterPro" id="IPR006264">
    <property type="entry name" value="EPSP_synthase"/>
</dbReference>
<comment type="similarity">
    <text evidence="2">Belongs to the AB hydrolase superfamily. MetX family.</text>
</comment>
<evidence type="ECO:0000259" key="11">
    <source>
        <dbReference type="Pfam" id="PF00561"/>
    </source>
</evidence>
<evidence type="ECO:0000256" key="9">
    <source>
        <dbReference type="RuleBase" id="RU004164"/>
    </source>
</evidence>
<dbReference type="GO" id="GO:0003866">
    <property type="term" value="F:3-phosphoshikimate 1-carboxyvinyltransferase activity"/>
    <property type="evidence" value="ECO:0007669"/>
    <property type="project" value="UniProtKB-UniRule"/>
</dbReference>
<dbReference type="InterPro" id="IPR000073">
    <property type="entry name" value="AB_hydrolase_1"/>
</dbReference>
<comment type="catalytic activity">
    <reaction evidence="8">
        <text>3-phosphoshikimate + phosphoenolpyruvate = 5-O-(1-carboxyvinyl)-3-phosphoshikimate + phosphate</text>
        <dbReference type="Rhea" id="RHEA:21256"/>
        <dbReference type="ChEBI" id="CHEBI:43474"/>
        <dbReference type="ChEBI" id="CHEBI:57701"/>
        <dbReference type="ChEBI" id="CHEBI:58702"/>
        <dbReference type="ChEBI" id="CHEBI:145989"/>
        <dbReference type="EC" id="2.5.1.19"/>
    </reaction>
    <physiologicalReaction direction="left-to-right" evidence="8">
        <dbReference type="Rhea" id="RHEA:21257"/>
    </physiologicalReaction>
</comment>
<reference evidence="13" key="2">
    <citation type="journal article" date="2021" name="Genome Biol. Evol.">
        <title>Developing a high-quality reference genome for a parasitic bivalve with doubly uniparental inheritance (Bivalvia: Unionida).</title>
        <authorList>
            <person name="Smith C.H."/>
        </authorList>
    </citation>
    <scope>NUCLEOTIDE SEQUENCE</scope>
    <source>
        <strain evidence="13">CHS0354</strain>
        <tissue evidence="13">Mantle</tissue>
    </source>
</reference>
<dbReference type="GO" id="GO:0009073">
    <property type="term" value="P:aromatic amino acid family biosynthetic process"/>
    <property type="evidence" value="ECO:0007669"/>
    <property type="project" value="UniProtKB-UniRule"/>
</dbReference>
<dbReference type="Proteomes" id="UP001195483">
    <property type="component" value="Unassembled WGS sequence"/>
</dbReference>
<dbReference type="GO" id="GO:0009092">
    <property type="term" value="P:homoserine metabolic process"/>
    <property type="evidence" value="ECO:0007669"/>
    <property type="project" value="TreeGrafter"/>
</dbReference>
<dbReference type="Gene3D" id="3.40.50.1820">
    <property type="entry name" value="alpha/beta hydrolase"/>
    <property type="match status" value="1"/>
</dbReference>
<evidence type="ECO:0000313" key="13">
    <source>
        <dbReference type="EMBL" id="KAK3604841.1"/>
    </source>
</evidence>
<reference evidence="13" key="3">
    <citation type="submission" date="2023-05" db="EMBL/GenBank/DDBJ databases">
        <authorList>
            <person name="Smith C.H."/>
        </authorList>
    </citation>
    <scope>NUCLEOTIDE SEQUENCE</scope>
    <source>
        <strain evidence="13">CHS0354</strain>
        <tissue evidence="13">Mantle</tissue>
    </source>
</reference>
<dbReference type="EC" id="2.5.1.19" evidence="4 9"/>
<dbReference type="NCBIfam" id="TIGR01356">
    <property type="entry name" value="aroA"/>
    <property type="match status" value="1"/>
</dbReference>
<keyword evidence="6 9" id="KW-0808">Transferase</keyword>
<dbReference type="NCBIfam" id="TIGR01392">
    <property type="entry name" value="homoserO_Ac_trn"/>
    <property type="match status" value="1"/>
</dbReference>
<dbReference type="PANTHER" id="PTHR32268">
    <property type="entry name" value="HOMOSERINE O-ACETYLTRANSFERASE"/>
    <property type="match status" value="1"/>
</dbReference>
<evidence type="ECO:0000259" key="12">
    <source>
        <dbReference type="Pfam" id="PF19572"/>
    </source>
</evidence>
<reference evidence="13" key="1">
    <citation type="journal article" date="2021" name="Genome Biol. Evol.">
        <title>A High-Quality Reference Genome for a Parasitic Bivalve with Doubly Uniparental Inheritance (Bivalvia: Unionida).</title>
        <authorList>
            <person name="Smith C.H."/>
        </authorList>
    </citation>
    <scope>NUCLEOTIDE SEQUENCE</scope>
    <source>
        <strain evidence="13">CHS0354</strain>
    </source>
</reference>
<dbReference type="Pfam" id="PF00561">
    <property type="entry name" value="Abhydrolase_1"/>
    <property type="match status" value="1"/>
</dbReference>
<name>A0AAE0T719_9BIVA</name>
<evidence type="ECO:0000256" key="7">
    <source>
        <dbReference type="ARBA" id="ARBA00023141"/>
    </source>
</evidence>
<evidence type="ECO:0000313" key="14">
    <source>
        <dbReference type="Proteomes" id="UP001195483"/>
    </source>
</evidence>
<dbReference type="HAMAP" id="MF_00210">
    <property type="entry name" value="EPSP_synth"/>
    <property type="match status" value="1"/>
</dbReference>
<dbReference type="InterPro" id="IPR013792">
    <property type="entry name" value="RNA3'P_cycl/enolpyr_Trfase_a/b"/>
</dbReference>
<dbReference type="Gene3D" id="2.40.160.60">
    <property type="entry name" value="Outer membrane protein transport protein (OMPP1/FadL/TodX)"/>
    <property type="match status" value="1"/>
</dbReference>
<dbReference type="InterPro" id="IPR008220">
    <property type="entry name" value="HAT_MetX-like"/>
</dbReference>
<dbReference type="CDD" id="cd01556">
    <property type="entry name" value="EPSP_synthase"/>
    <property type="match status" value="1"/>
</dbReference>
<dbReference type="HAMAP" id="MF_00296">
    <property type="entry name" value="MetX_acyltransf"/>
    <property type="match status" value="1"/>
</dbReference>
<dbReference type="SUPFAM" id="SSF53474">
    <property type="entry name" value="alpha/beta-Hydrolases"/>
    <property type="match status" value="1"/>
</dbReference>
<evidence type="ECO:0000256" key="3">
    <source>
        <dbReference type="ARBA" id="ARBA00009948"/>
    </source>
</evidence>
<dbReference type="Pfam" id="PF00275">
    <property type="entry name" value="EPSP_synthase"/>
    <property type="match status" value="1"/>
</dbReference>
<evidence type="ECO:0000259" key="10">
    <source>
        <dbReference type="Pfam" id="PF00275"/>
    </source>
</evidence>
<keyword evidence="14" id="KW-1185">Reference proteome</keyword>
<feature type="domain" description="AB hydrolase-1" evidence="11">
    <location>
        <begin position="464"/>
        <end position="751"/>
    </location>
</feature>
<gene>
    <name evidence="13" type="ORF">CHS0354_000503</name>
</gene>
<dbReference type="Pfam" id="PF19572">
    <property type="entry name" value="PorV"/>
    <property type="match status" value="1"/>
</dbReference>
<dbReference type="GO" id="GO:0009423">
    <property type="term" value="P:chorismate biosynthetic process"/>
    <property type="evidence" value="ECO:0007669"/>
    <property type="project" value="UniProtKB-UniRule"/>
</dbReference>
<comment type="caution">
    <text evidence="13">The sequence shown here is derived from an EMBL/GenBank/DDBJ whole genome shotgun (WGS) entry which is preliminary data.</text>
</comment>
<dbReference type="SUPFAM" id="SSF55205">
    <property type="entry name" value="EPT/RTPC-like"/>
    <property type="match status" value="1"/>
</dbReference>
<evidence type="ECO:0000256" key="1">
    <source>
        <dbReference type="ARBA" id="ARBA00004811"/>
    </source>
</evidence>
<dbReference type="PANTHER" id="PTHR32268:SF11">
    <property type="entry name" value="HOMOSERINE O-ACETYLTRANSFERASE"/>
    <property type="match status" value="1"/>
</dbReference>
<accession>A0AAE0T719</accession>
<comment type="pathway">
    <text evidence="1 9">Metabolic intermediate biosynthesis; chorismate biosynthesis; chorismate from D-erythrose 4-phosphate and phosphoenolpyruvate: step 6/7.</text>
</comment>
<dbReference type="InterPro" id="IPR023193">
    <property type="entry name" value="EPSP_synthase_CS"/>
</dbReference>
<dbReference type="GO" id="GO:0009086">
    <property type="term" value="P:methionine biosynthetic process"/>
    <property type="evidence" value="ECO:0007669"/>
    <property type="project" value="TreeGrafter"/>
</dbReference>
<evidence type="ECO:0000256" key="2">
    <source>
        <dbReference type="ARBA" id="ARBA00006886"/>
    </source>
</evidence>
<evidence type="ECO:0000256" key="6">
    <source>
        <dbReference type="ARBA" id="ARBA00022679"/>
    </source>
</evidence>
<feature type="domain" description="Type IX secretion system protein PorV" evidence="12">
    <location>
        <begin position="802"/>
        <end position="1046"/>
    </location>
</feature>
<dbReference type="NCBIfam" id="NF033709">
    <property type="entry name" value="PorV_fam"/>
    <property type="match status" value="1"/>
</dbReference>
<proteinExistence type="inferred from homology"/>